<proteinExistence type="predicted"/>
<sequence>MNFMSHPTGTPLQAPPRMPVPPTAPQPTQAHAEAARQAALVAERRTLRESADALAGASGV</sequence>
<name>A0A1W6L680_9BURK</name>
<gene>
    <name evidence="2" type="ORF">A4W93_07475</name>
</gene>
<accession>A0A1W6L680</accession>
<dbReference type="STRING" id="946333.A4W93_07475"/>
<protein>
    <submittedName>
        <fullName evidence="2">Uncharacterized protein</fullName>
    </submittedName>
</protein>
<dbReference type="RefSeq" id="WP_085750032.1">
    <property type="nucleotide sequence ID" value="NZ_BSPR01000008.1"/>
</dbReference>
<organism evidence="2 3">
    <name type="scientific">Piscinibacter gummiphilus</name>
    <dbReference type="NCBI Taxonomy" id="946333"/>
    <lineage>
        <taxon>Bacteria</taxon>
        <taxon>Pseudomonadati</taxon>
        <taxon>Pseudomonadota</taxon>
        <taxon>Betaproteobacteria</taxon>
        <taxon>Burkholderiales</taxon>
        <taxon>Sphaerotilaceae</taxon>
        <taxon>Piscinibacter</taxon>
    </lineage>
</organism>
<dbReference type="AlphaFoldDB" id="A0A1W6L680"/>
<evidence type="ECO:0000256" key="1">
    <source>
        <dbReference type="SAM" id="MobiDB-lite"/>
    </source>
</evidence>
<dbReference type="EMBL" id="CP015118">
    <property type="protein sequence ID" value="ARN19764.1"/>
    <property type="molecule type" value="Genomic_DNA"/>
</dbReference>
<reference evidence="2 3" key="1">
    <citation type="submission" date="2016-04" db="EMBL/GenBank/DDBJ databases">
        <title>Complete genome sequence of natural rubber-degrading, novel Gram-negative bacterium, Rhizobacter gummiphilus strain NS21.</title>
        <authorList>
            <person name="Tabata M."/>
            <person name="Kasai D."/>
            <person name="Fukuda M."/>
        </authorList>
    </citation>
    <scope>NUCLEOTIDE SEQUENCE [LARGE SCALE GENOMIC DNA]</scope>
    <source>
        <strain evidence="2 3">NS21</strain>
    </source>
</reference>
<dbReference type="Proteomes" id="UP000193427">
    <property type="component" value="Chromosome"/>
</dbReference>
<feature type="compositionally biased region" description="Pro residues" evidence="1">
    <location>
        <begin position="13"/>
        <end position="25"/>
    </location>
</feature>
<feature type="compositionally biased region" description="Low complexity" evidence="1">
    <location>
        <begin position="26"/>
        <end position="35"/>
    </location>
</feature>
<evidence type="ECO:0000313" key="3">
    <source>
        <dbReference type="Proteomes" id="UP000193427"/>
    </source>
</evidence>
<feature type="compositionally biased region" description="Polar residues" evidence="1">
    <location>
        <begin position="1"/>
        <end position="11"/>
    </location>
</feature>
<evidence type="ECO:0000313" key="2">
    <source>
        <dbReference type="EMBL" id="ARN19764.1"/>
    </source>
</evidence>
<dbReference type="KEGG" id="rgu:A4W93_07475"/>
<keyword evidence="3" id="KW-1185">Reference proteome</keyword>
<feature type="region of interest" description="Disordered" evidence="1">
    <location>
        <begin position="1"/>
        <end position="35"/>
    </location>
</feature>